<feature type="compositionally biased region" description="Basic and acidic residues" evidence="1">
    <location>
        <begin position="90"/>
        <end position="101"/>
    </location>
</feature>
<evidence type="ECO:0000313" key="2">
    <source>
        <dbReference type="EMBL" id="CAI9175289.1"/>
    </source>
</evidence>
<proteinExistence type="predicted"/>
<dbReference type="Proteomes" id="UP001176941">
    <property type="component" value="Chromosome 5"/>
</dbReference>
<sequence>MLWFPVAPGAPAEAGPEPLRSPAWALRCHPLPGARAAPGAPGRTHGPTRAAGLPAARRPRALIGWGCVCSAAANFPRIPRVSPGRASRHLGAEGDGSKGRETSPGAVGAVGTGAGGQSWLRGAAAREVRGTGSTTQVRRDPSARDPAGQGGVPWEKPKLRLKE</sequence>
<organism evidence="2 3">
    <name type="scientific">Rangifer tarandus platyrhynchus</name>
    <name type="common">Svalbard reindeer</name>
    <dbReference type="NCBI Taxonomy" id="3082113"/>
    <lineage>
        <taxon>Eukaryota</taxon>
        <taxon>Metazoa</taxon>
        <taxon>Chordata</taxon>
        <taxon>Craniata</taxon>
        <taxon>Vertebrata</taxon>
        <taxon>Euteleostomi</taxon>
        <taxon>Mammalia</taxon>
        <taxon>Eutheria</taxon>
        <taxon>Laurasiatheria</taxon>
        <taxon>Artiodactyla</taxon>
        <taxon>Ruminantia</taxon>
        <taxon>Pecora</taxon>
        <taxon>Cervidae</taxon>
        <taxon>Odocoileinae</taxon>
        <taxon>Rangifer</taxon>
    </lineage>
</organism>
<feature type="region of interest" description="Disordered" evidence="1">
    <location>
        <begin position="77"/>
        <end position="163"/>
    </location>
</feature>
<dbReference type="EMBL" id="OX459941">
    <property type="protein sequence ID" value="CAI9175289.1"/>
    <property type="molecule type" value="Genomic_DNA"/>
</dbReference>
<reference evidence="2" key="1">
    <citation type="submission" date="2023-04" db="EMBL/GenBank/DDBJ databases">
        <authorList>
            <consortium name="ELIXIR-Norway"/>
        </authorList>
    </citation>
    <scope>NUCLEOTIDE SEQUENCE [LARGE SCALE GENOMIC DNA]</scope>
</reference>
<accession>A0ABN8ZU71</accession>
<protein>
    <submittedName>
        <fullName evidence="2">Uncharacterized protein</fullName>
    </submittedName>
</protein>
<evidence type="ECO:0000313" key="3">
    <source>
        <dbReference type="Proteomes" id="UP001176941"/>
    </source>
</evidence>
<gene>
    <name evidence="2" type="ORF">MRATA1EN1_LOCUS24251</name>
</gene>
<evidence type="ECO:0000256" key="1">
    <source>
        <dbReference type="SAM" id="MobiDB-lite"/>
    </source>
</evidence>
<keyword evidence="3" id="KW-1185">Reference proteome</keyword>
<name>A0ABN8ZU71_RANTA</name>